<dbReference type="CTD" id="84450"/>
<evidence type="ECO:0000256" key="7">
    <source>
        <dbReference type="ARBA" id="ARBA00022771"/>
    </source>
</evidence>
<keyword evidence="11" id="KW-0238">DNA-binding</keyword>
<evidence type="ECO:0000259" key="17">
    <source>
        <dbReference type="PROSITE" id="PS50157"/>
    </source>
</evidence>
<evidence type="ECO:0000256" key="12">
    <source>
        <dbReference type="ARBA" id="ARBA00023163"/>
    </source>
</evidence>
<dbReference type="InterPro" id="IPR052274">
    <property type="entry name" value="Krueppel_C2H2_Zn-finger"/>
</dbReference>
<keyword evidence="10" id="KW-0805">Transcription regulation</keyword>
<dbReference type="GO" id="GO:0005634">
    <property type="term" value="C:nucleus"/>
    <property type="evidence" value="ECO:0007669"/>
    <property type="project" value="UniProtKB-SubCell"/>
</dbReference>
<dbReference type="FunFam" id="3.30.160.60:FF:000270">
    <property type="entry name" value="Zinc finger protein 512"/>
    <property type="match status" value="1"/>
</dbReference>
<keyword evidence="9" id="KW-0832">Ubl conjugation</keyword>
<evidence type="ECO:0000256" key="13">
    <source>
        <dbReference type="ARBA" id="ARBA00023242"/>
    </source>
</evidence>
<dbReference type="PANTHER" id="PTHR22979">
    <property type="entry name" value="ZINC FINGER PROTEIN-RELATED"/>
    <property type="match status" value="1"/>
</dbReference>
<evidence type="ECO:0000256" key="14">
    <source>
        <dbReference type="ARBA" id="ARBA00039955"/>
    </source>
</evidence>
<organism evidence="18 19">
    <name type="scientific">Clupea harengus</name>
    <name type="common">Atlantic herring</name>
    <dbReference type="NCBI Taxonomy" id="7950"/>
    <lineage>
        <taxon>Eukaryota</taxon>
        <taxon>Metazoa</taxon>
        <taxon>Chordata</taxon>
        <taxon>Craniata</taxon>
        <taxon>Vertebrata</taxon>
        <taxon>Euteleostomi</taxon>
        <taxon>Actinopterygii</taxon>
        <taxon>Neopterygii</taxon>
        <taxon>Teleostei</taxon>
        <taxon>Clupei</taxon>
        <taxon>Clupeiformes</taxon>
        <taxon>Clupeoidei</taxon>
        <taxon>Clupeidae</taxon>
        <taxon>Clupea</taxon>
    </lineage>
</organism>
<keyword evidence="18" id="KW-1185">Reference proteome</keyword>
<keyword evidence="5" id="KW-0479">Metal-binding</keyword>
<gene>
    <name evidence="19" type="primary">znf512</name>
</gene>
<evidence type="ECO:0000256" key="15">
    <source>
        <dbReference type="PROSITE-ProRule" id="PRU00042"/>
    </source>
</evidence>
<evidence type="ECO:0000256" key="10">
    <source>
        <dbReference type="ARBA" id="ARBA00023015"/>
    </source>
</evidence>
<feature type="compositionally biased region" description="Pro residues" evidence="16">
    <location>
        <begin position="656"/>
        <end position="670"/>
    </location>
</feature>
<feature type="domain" description="C2H2-type" evidence="17">
    <location>
        <begin position="242"/>
        <end position="270"/>
    </location>
</feature>
<dbReference type="PROSITE" id="PS50157">
    <property type="entry name" value="ZINC_FINGER_C2H2_2"/>
    <property type="match status" value="3"/>
</dbReference>
<evidence type="ECO:0000256" key="1">
    <source>
        <dbReference type="ARBA" id="ARBA00003767"/>
    </source>
</evidence>
<proteinExistence type="inferred from homology"/>
<feature type="domain" description="C2H2-type" evidence="17">
    <location>
        <begin position="332"/>
        <end position="360"/>
    </location>
</feature>
<evidence type="ECO:0000256" key="4">
    <source>
        <dbReference type="ARBA" id="ARBA00022499"/>
    </source>
</evidence>
<dbReference type="Pfam" id="PF21367">
    <property type="entry name" value="ZNF512_zf-C2H2"/>
    <property type="match status" value="1"/>
</dbReference>
<feature type="compositionally biased region" description="Basic and acidic residues" evidence="16">
    <location>
        <begin position="577"/>
        <end position="606"/>
    </location>
</feature>
<keyword evidence="6" id="KW-0677">Repeat</keyword>
<dbReference type="PROSITE" id="PS00028">
    <property type="entry name" value="ZINC_FINGER_C2H2_1"/>
    <property type="match status" value="3"/>
</dbReference>
<feature type="region of interest" description="Disordered" evidence="16">
    <location>
        <begin position="570"/>
        <end position="670"/>
    </location>
</feature>
<dbReference type="OrthoDB" id="9949647at2759"/>
<feature type="region of interest" description="Disordered" evidence="16">
    <location>
        <begin position="353"/>
        <end position="385"/>
    </location>
</feature>
<dbReference type="KEGG" id="char:105892975"/>
<dbReference type="FunFam" id="3.30.160.60:FF:000177">
    <property type="entry name" value="Zinc finger protein 512"/>
    <property type="match status" value="1"/>
</dbReference>
<name>A0A6P3VKK2_CLUHA</name>
<dbReference type="InterPro" id="IPR036236">
    <property type="entry name" value="Znf_C2H2_sf"/>
</dbReference>
<dbReference type="Proteomes" id="UP000515152">
    <property type="component" value="Chromosome 15"/>
</dbReference>
<dbReference type="FunFam" id="3.30.160.60:FF:000580">
    <property type="entry name" value="Zinc finger protein 512"/>
    <property type="match status" value="1"/>
</dbReference>
<evidence type="ECO:0000256" key="16">
    <source>
        <dbReference type="SAM" id="MobiDB-lite"/>
    </source>
</evidence>
<dbReference type="AlphaFoldDB" id="A0A6P3VKK2"/>
<dbReference type="RefSeq" id="XP_012674768.2">
    <property type="nucleotide sequence ID" value="XM_012819314.3"/>
</dbReference>
<evidence type="ECO:0000313" key="18">
    <source>
        <dbReference type="Proteomes" id="UP000515152"/>
    </source>
</evidence>
<protein>
    <recommendedName>
        <fullName evidence="14">Zinc finger protein 512</fullName>
    </recommendedName>
</protein>
<comment type="function">
    <text evidence="1">May be involved in transcriptional regulation.</text>
</comment>
<keyword evidence="8" id="KW-0862">Zinc</keyword>
<dbReference type="PANTHER" id="PTHR22979:SF2">
    <property type="entry name" value="ZINC FINGER PROTEIN 512"/>
    <property type="match status" value="1"/>
</dbReference>
<evidence type="ECO:0000256" key="2">
    <source>
        <dbReference type="ARBA" id="ARBA00004123"/>
    </source>
</evidence>
<dbReference type="InterPro" id="IPR048408">
    <property type="entry name" value="ZNF512_C2HC"/>
</dbReference>
<dbReference type="SUPFAM" id="SSF57667">
    <property type="entry name" value="beta-beta-alpha zinc fingers"/>
    <property type="match status" value="5"/>
</dbReference>
<keyword evidence="13" id="KW-0539">Nucleus</keyword>
<keyword evidence="4" id="KW-1017">Isopeptide bond</keyword>
<dbReference type="GO" id="GO:0008270">
    <property type="term" value="F:zinc ion binding"/>
    <property type="evidence" value="ECO:0007669"/>
    <property type="project" value="UniProtKB-KW"/>
</dbReference>
<dbReference type="Gene3D" id="3.30.160.60">
    <property type="entry name" value="Classic Zinc Finger"/>
    <property type="match status" value="3"/>
</dbReference>
<keyword evidence="7 15" id="KW-0863">Zinc-finger</keyword>
<sequence length="670" mass="74951">MDHMHNNMSVTYVTTKRKIPRPQLKPNTQVTKALDRDFELGGIGPSKIEACSQKTQNIKRTYARKKYHDLQPVFMSPTEDPASESSSSCSVIASSLINGTEESHMGPMSHMGHMAYRMQGREPCCHGLEGIRGTGYGMKRKQPIEEPCRSPATSLPGVIRESVLVVERTDSSHLVLPSEEPRPRIFTTKKEPPTYPPGSQEERWQLQILGKGRVTCPKCKSVGRKTVEGLKKHMESCNMHPFTCPHCGKQLKSSTGMKYHLMADHNNLPSLEEGNGMDDQALKEKLRKILKRMGKLKCSKEGCSGSFTSIMGYLYHTKKCGKEESELEKLLLNCKHCGKPYRSRAGLEYHLKSEHAPTPQKTDEDESKTQQEPSPERTPSGRVKRMSAQVAVYHLQEIANDELSKEWPKRKVQRDLVPDDKKLKYARPGLPAFSQEVLRKWKNEVKLQRKVQCPNQGCGAVYTSVSGLKAHLGLCTMGEFEAGKYKCLICRKEFNSESGVKYHINSVHSQEWFVVSKKASKNFEKLLKTKPRLIGPEPTPEQNPDLRFTPGLSTWQEMGPLAAPSTVIMANPGATEAEGKRQEEREKDGEKEREPGQEQSRGKDCYDFEGSDNNSRNSSSSSGGSSSSESETEDAVQTGHDTWALKRPPIADPHHALPPPPPAKLPRANP</sequence>
<reference evidence="19" key="1">
    <citation type="submission" date="2025-08" db="UniProtKB">
        <authorList>
            <consortium name="RefSeq"/>
        </authorList>
    </citation>
    <scope>IDENTIFICATION</scope>
</reference>
<comment type="subcellular location">
    <subcellularLocation>
        <location evidence="2">Nucleus</location>
    </subcellularLocation>
</comment>
<evidence type="ECO:0000256" key="8">
    <source>
        <dbReference type="ARBA" id="ARBA00022833"/>
    </source>
</evidence>
<comment type="similarity">
    <text evidence="3">Belongs to the krueppel C2H2-type zinc-finger protein family.</text>
</comment>
<dbReference type="GeneID" id="105892975"/>
<evidence type="ECO:0000256" key="6">
    <source>
        <dbReference type="ARBA" id="ARBA00022737"/>
    </source>
</evidence>
<evidence type="ECO:0000313" key="19">
    <source>
        <dbReference type="RefSeq" id="XP_012674768.2"/>
    </source>
</evidence>
<dbReference type="Pfam" id="PF21276">
    <property type="entry name" value="ZNF512_C2HC"/>
    <property type="match status" value="2"/>
</dbReference>
<evidence type="ECO:0000256" key="9">
    <source>
        <dbReference type="ARBA" id="ARBA00022843"/>
    </source>
</evidence>
<evidence type="ECO:0000256" key="3">
    <source>
        <dbReference type="ARBA" id="ARBA00006991"/>
    </source>
</evidence>
<dbReference type="InterPro" id="IPR048403">
    <property type="entry name" value="ZNF512_znf-C2H2"/>
</dbReference>
<dbReference type="GO" id="GO:0003677">
    <property type="term" value="F:DNA binding"/>
    <property type="evidence" value="ECO:0007669"/>
    <property type="project" value="UniProtKB-KW"/>
</dbReference>
<keyword evidence="12" id="KW-0804">Transcription</keyword>
<dbReference type="InterPro" id="IPR013087">
    <property type="entry name" value="Znf_C2H2_type"/>
</dbReference>
<feature type="compositionally biased region" description="Low complexity" evidence="16">
    <location>
        <begin position="611"/>
        <end position="629"/>
    </location>
</feature>
<evidence type="ECO:0000256" key="5">
    <source>
        <dbReference type="ARBA" id="ARBA00022723"/>
    </source>
</evidence>
<evidence type="ECO:0000256" key="11">
    <source>
        <dbReference type="ARBA" id="ARBA00023125"/>
    </source>
</evidence>
<dbReference type="Pfam" id="PF00096">
    <property type="entry name" value="zf-C2H2"/>
    <property type="match status" value="1"/>
</dbReference>
<feature type="domain" description="C2H2-type" evidence="17">
    <location>
        <begin position="485"/>
        <end position="513"/>
    </location>
</feature>
<accession>A0A6P3VKK2</accession>
<dbReference type="SMART" id="SM00355">
    <property type="entry name" value="ZnF_C2H2"/>
    <property type="match status" value="6"/>
</dbReference>